<dbReference type="EMBL" id="CP133617">
    <property type="protein sequence ID" value="WMV34049.1"/>
    <property type="molecule type" value="Genomic_DNA"/>
</dbReference>
<evidence type="ECO:0000313" key="2">
    <source>
        <dbReference type="Proteomes" id="UP001234989"/>
    </source>
</evidence>
<name>A0AAF0R0P7_SOLVR</name>
<accession>A0AAF0R0P7</accession>
<evidence type="ECO:0000313" key="1">
    <source>
        <dbReference type="EMBL" id="WMV34049.1"/>
    </source>
</evidence>
<dbReference type="Proteomes" id="UP001234989">
    <property type="component" value="Chromosome 6"/>
</dbReference>
<gene>
    <name evidence="1" type="ORF">MTR67_027434</name>
</gene>
<sequence>MLWGLSQHPSQYYRGFIDSQTGSIESLIYSSAELSKPCQGSAWSQRWSPSAGHVQGVGSGRDTLRQLCVRSNGMR</sequence>
<proteinExistence type="predicted"/>
<reference evidence="1" key="1">
    <citation type="submission" date="2023-08" db="EMBL/GenBank/DDBJ databases">
        <title>A de novo genome assembly of Solanum verrucosum Schlechtendal, a Mexican diploid species geographically isolated from the other diploid A-genome species in potato relatives.</title>
        <authorList>
            <person name="Hosaka K."/>
        </authorList>
    </citation>
    <scope>NUCLEOTIDE SEQUENCE</scope>
    <source>
        <tissue evidence="1">Young leaves</tissue>
    </source>
</reference>
<keyword evidence="2" id="KW-1185">Reference proteome</keyword>
<dbReference type="AlphaFoldDB" id="A0AAF0R0P7"/>
<protein>
    <submittedName>
        <fullName evidence="1">Uncharacterized protein</fullName>
    </submittedName>
</protein>
<organism evidence="1 2">
    <name type="scientific">Solanum verrucosum</name>
    <dbReference type="NCBI Taxonomy" id="315347"/>
    <lineage>
        <taxon>Eukaryota</taxon>
        <taxon>Viridiplantae</taxon>
        <taxon>Streptophyta</taxon>
        <taxon>Embryophyta</taxon>
        <taxon>Tracheophyta</taxon>
        <taxon>Spermatophyta</taxon>
        <taxon>Magnoliopsida</taxon>
        <taxon>eudicotyledons</taxon>
        <taxon>Gunneridae</taxon>
        <taxon>Pentapetalae</taxon>
        <taxon>asterids</taxon>
        <taxon>lamiids</taxon>
        <taxon>Solanales</taxon>
        <taxon>Solanaceae</taxon>
        <taxon>Solanoideae</taxon>
        <taxon>Solaneae</taxon>
        <taxon>Solanum</taxon>
    </lineage>
</organism>